<dbReference type="EMBL" id="SRID01000208">
    <property type="protein sequence ID" value="TGB02568.1"/>
    <property type="molecule type" value="Genomic_DNA"/>
</dbReference>
<feature type="chain" id="PRO_5021239763" description="Secreted protein" evidence="1">
    <location>
        <begin position="27"/>
        <end position="118"/>
    </location>
</feature>
<dbReference type="RefSeq" id="WP_135340559.1">
    <property type="nucleotide sequence ID" value="NZ_JBHLTX010000017.1"/>
</dbReference>
<evidence type="ECO:0000256" key="1">
    <source>
        <dbReference type="SAM" id="SignalP"/>
    </source>
</evidence>
<evidence type="ECO:0000313" key="3">
    <source>
        <dbReference type="Proteomes" id="UP000297948"/>
    </source>
</evidence>
<dbReference type="AlphaFoldDB" id="A0A4Z0GYK0"/>
<proteinExistence type="predicted"/>
<gene>
    <name evidence="2" type="ORF">E4099_20515</name>
</gene>
<dbReference type="Proteomes" id="UP000297948">
    <property type="component" value="Unassembled WGS sequence"/>
</dbReference>
<sequence length="118" mass="12596">MRKAVAWGAASLGLLGAFSITPVASAAHRLPNSCTENWTRSSGEGVASGKWCDNYTRVTGTVKDTKSDGRCPFVRGHLNNGRHVDSEWAGPKGDTSPVNLSSPTGTYFSDLSMQYINC</sequence>
<protein>
    <recommendedName>
        <fullName evidence="4">Secreted protein</fullName>
    </recommendedName>
</protein>
<evidence type="ECO:0000313" key="2">
    <source>
        <dbReference type="EMBL" id="TGB02568.1"/>
    </source>
</evidence>
<keyword evidence="1" id="KW-0732">Signal</keyword>
<organism evidence="2 3">
    <name type="scientific">Streptomyces palmae</name>
    <dbReference type="NCBI Taxonomy" id="1701085"/>
    <lineage>
        <taxon>Bacteria</taxon>
        <taxon>Bacillati</taxon>
        <taxon>Actinomycetota</taxon>
        <taxon>Actinomycetes</taxon>
        <taxon>Kitasatosporales</taxon>
        <taxon>Streptomycetaceae</taxon>
        <taxon>Streptomyces</taxon>
    </lineage>
</organism>
<dbReference type="OrthoDB" id="4275621at2"/>
<reference evidence="2 3" key="1">
    <citation type="submission" date="2019-03" db="EMBL/GenBank/DDBJ databases">
        <authorList>
            <person name="Gonzalez-Pimentel J.L."/>
        </authorList>
    </citation>
    <scope>NUCLEOTIDE SEQUENCE [LARGE SCALE GENOMIC DNA]</scope>
    <source>
        <strain evidence="2 3">JCM 31289</strain>
    </source>
</reference>
<feature type="signal peptide" evidence="1">
    <location>
        <begin position="1"/>
        <end position="26"/>
    </location>
</feature>
<comment type="caution">
    <text evidence="2">The sequence shown here is derived from an EMBL/GenBank/DDBJ whole genome shotgun (WGS) entry which is preliminary data.</text>
</comment>
<name>A0A4Z0GYK0_9ACTN</name>
<accession>A0A4Z0GYK0</accession>
<keyword evidence="3" id="KW-1185">Reference proteome</keyword>
<evidence type="ECO:0008006" key="4">
    <source>
        <dbReference type="Google" id="ProtNLM"/>
    </source>
</evidence>